<keyword evidence="2" id="KW-1185">Reference proteome</keyword>
<accession>A0A0C3E0M4</accession>
<protein>
    <submittedName>
        <fullName evidence="1">Uncharacterized protein</fullName>
    </submittedName>
</protein>
<dbReference type="EMBL" id="KN822050">
    <property type="protein sequence ID" value="KIM61631.1"/>
    <property type="molecule type" value="Genomic_DNA"/>
</dbReference>
<feature type="non-terminal residue" evidence="1">
    <location>
        <position position="1"/>
    </location>
</feature>
<sequence length="73" mass="7932">VPDTVVNPISGPLPCGFCGWCGEADCELTMKVLSRSVQWSTQCPHMEPFQYGSANKGSDNRPCRNVPVICTLC</sequence>
<feature type="non-terminal residue" evidence="1">
    <location>
        <position position="73"/>
    </location>
</feature>
<name>A0A0C3E0M4_9AGAM</name>
<dbReference type="Proteomes" id="UP000053989">
    <property type="component" value="Unassembled WGS sequence"/>
</dbReference>
<evidence type="ECO:0000313" key="1">
    <source>
        <dbReference type="EMBL" id="KIM61631.1"/>
    </source>
</evidence>
<dbReference type="AlphaFoldDB" id="A0A0C3E0M4"/>
<gene>
    <name evidence="1" type="ORF">SCLCIDRAFT_53262</name>
</gene>
<dbReference type="InParanoid" id="A0A0C3E0M4"/>
<evidence type="ECO:0000313" key="2">
    <source>
        <dbReference type="Proteomes" id="UP000053989"/>
    </source>
</evidence>
<reference evidence="1 2" key="1">
    <citation type="submission" date="2014-04" db="EMBL/GenBank/DDBJ databases">
        <authorList>
            <consortium name="DOE Joint Genome Institute"/>
            <person name="Kuo A."/>
            <person name="Kohler A."/>
            <person name="Nagy L.G."/>
            <person name="Floudas D."/>
            <person name="Copeland A."/>
            <person name="Barry K.W."/>
            <person name="Cichocki N."/>
            <person name="Veneault-Fourrey C."/>
            <person name="LaButti K."/>
            <person name="Lindquist E.A."/>
            <person name="Lipzen A."/>
            <person name="Lundell T."/>
            <person name="Morin E."/>
            <person name="Murat C."/>
            <person name="Sun H."/>
            <person name="Tunlid A."/>
            <person name="Henrissat B."/>
            <person name="Grigoriev I.V."/>
            <person name="Hibbett D.S."/>
            <person name="Martin F."/>
            <person name="Nordberg H.P."/>
            <person name="Cantor M.N."/>
            <person name="Hua S.X."/>
        </authorList>
    </citation>
    <scope>NUCLEOTIDE SEQUENCE [LARGE SCALE GENOMIC DNA]</scope>
    <source>
        <strain evidence="1 2">Foug A</strain>
    </source>
</reference>
<dbReference type="OrthoDB" id="2953545at2759"/>
<reference evidence="2" key="2">
    <citation type="submission" date="2015-01" db="EMBL/GenBank/DDBJ databases">
        <title>Evolutionary Origins and Diversification of the Mycorrhizal Mutualists.</title>
        <authorList>
            <consortium name="DOE Joint Genome Institute"/>
            <consortium name="Mycorrhizal Genomics Consortium"/>
            <person name="Kohler A."/>
            <person name="Kuo A."/>
            <person name="Nagy L.G."/>
            <person name="Floudas D."/>
            <person name="Copeland A."/>
            <person name="Barry K.W."/>
            <person name="Cichocki N."/>
            <person name="Veneault-Fourrey C."/>
            <person name="LaButti K."/>
            <person name="Lindquist E.A."/>
            <person name="Lipzen A."/>
            <person name="Lundell T."/>
            <person name="Morin E."/>
            <person name="Murat C."/>
            <person name="Riley R."/>
            <person name="Ohm R."/>
            <person name="Sun H."/>
            <person name="Tunlid A."/>
            <person name="Henrissat B."/>
            <person name="Grigoriev I.V."/>
            <person name="Hibbett D.S."/>
            <person name="Martin F."/>
        </authorList>
    </citation>
    <scope>NUCLEOTIDE SEQUENCE [LARGE SCALE GENOMIC DNA]</scope>
    <source>
        <strain evidence="2">Foug A</strain>
    </source>
</reference>
<proteinExistence type="predicted"/>
<organism evidence="1 2">
    <name type="scientific">Scleroderma citrinum Foug A</name>
    <dbReference type="NCBI Taxonomy" id="1036808"/>
    <lineage>
        <taxon>Eukaryota</taxon>
        <taxon>Fungi</taxon>
        <taxon>Dikarya</taxon>
        <taxon>Basidiomycota</taxon>
        <taxon>Agaricomycotina</taxon>
        <taxon>Agaricomycetes</taxon>
        <taxon>Agaricomycetidae</taxon>
        <taxon>Boletales</taxon>
        <taxon>Sclerodermatineae</taxon>
        <taxon>Sclerodermataceae</taxon>
        <taxon>Scleroderma</taxon>
    </lineage>
</organism>
<dbReference type="HOGENOM" id="CLU_165644_1_0_1"/>